<feature type="compositionally biased region" description="Polar residues" evidence="3">
    <location>
        <begin position="272"/>
        <end position="286"/>
    </location>
</feature>
<dbReference type="InterPro" id="IPR012916">
    <property type="entry name" value="RED_N"/>
</dbReference>
<dbReference type="InterPro" id="IPR039896">
    <property type="entry name" value="Red-like"/>
</dbReference>
<dbReference type="GO" id="GO:0005634">
    <property type="term" value="C:nucleus"/>
    <property type="evidence" value="ECO:0000318"/>
    <property type="project" value="GO_Central"/>
</dbReference>
<dbReference type="InParanoid" id="A0A0D1DZ82"/>
<feature type="region of interest" description="Disordered" evidence="3">
    <location>
        <begin position="1"/>
        <end position="72"/>
    </location>
</feature>
<keyword evidence="6" id="KW-1185">Reference proteome</keyword>
<evidence type="ECO:0000256" key="2">
    <source>
        <dbReference type="ARBA" id="ARBA00023242"/>
    </source>
</evidence>
<feature type="compositionally biased region" description="Low complexity" evidence="3">
    <location>
        <begin position="11"/>
        <end position="20"/>
    </location>
</feature>
<dbReference type="eggNOG" id="KOG2498">
    <property type="taxonomic scope" value="Eukaryota"/>
</dbReference>
<feature type="compositionally biased region" description="Basic and acidic residues" evidence="3">
    <location>
        <begin position="147"/>
        <end position="171"/>
    </location>
</feature>
<evidence type="ECO:0000256" key="1">
    <source>
        <dbReference type="ARBA" id="ARBA00004123"/>
    </source>
</evidence>
<reference evidence="5 6" key="1">
    <citation type="journal article" date="2006" name="Nature">
        <title>Insights from the genome of the biotrophic fungal plant pathogen Ustilago maydis.</title>
        <authorList>
            <person name="Kamper J."/>
            <person name="Kahmann R."/>
            <person name="Bolker M."/>
            <person name="Ma L.J."/>
            <person name="Brefort T."/>
            <person name="Saville B.J."/>
            <person name="Banuett F."/>
            <person name="Kronstad J.W."/>
            <person name="Gold S.E."/>
            <person name="Muller O."/>
            <person name="Perlin M.H."/>
            <person name="Wosten H.A."/>
            <person name="de Vries R."/>
            <person name="Ruiz-Herrera J."/>
            <person name="Reynaga-Pena C.G."/>
            <person name="Snetselaar K."/>
            <person name="McCann M."/>
            <person name="Perez-Martin J."/>
            <person name="Feldbrugge M."/>
            <person name="Basse C.W."/>
            <person name="Steinberg G."/>
            <person name="Ibeas J.I."/>
            <person name="Holloman W."/>
            <person name="Guzman P."/>
            <person name="Farman M."/>
            <person name="Stajich J.E."/>
            <person name="Sentandreu R."/>
            <person name="Gonzalez-Prieto J.M."/>
            <person name="Kennell J.C."/>
            <person name="Molina L."/>
            <person name="Schirawski J."/>
            <person name="Mendoza-Mendoza A."/>
            <person name="Greilinger D."/>
            <person name="Munch K."/>
            <person name="Rossel N."/>
            <person name="Scherer M."/>
            <person name="Vranes M."/>
            <person name="Ladendorf O."/>
            <person name="Vincon V."/>
            <person name="Fuchs U."/>
            <person name="Sandrock B."/>
            <person name="Meng S."/>
            <person name="Ho E.C."/>
            <person name="Cahill M.J."/>
            <person name="Boyce K.J."/>
            <person name="Klose J."/>
            <person name="Klosterman S.J."/>
            <person name="Deelstra H.J."/>
            <person name="Ortiz-Castellanos L."/>
            <person name="Li W."/>
            <person name="Sanchez-Alonso P."/>
            <person name="Schreier P.H."/>
            <person name="Hauser-Hahn I."/>
            <person name="Vaupel M."/>
            <person name="Koopmann E."/>
            <person name="Friedrich G."/>
            <person name="Voss H."/>
            <person name="Schluter T."/>
            <person name="Margolis J."/>
            <person name="Platt D."/>
            <person name="Swimmer C."/>
            <person name="Gnirke A."/>
            <person name="Chen F."/>
            <person name="Vysotskaia V."/>
            <person name="Mannhaupt G."/>
            <person name="Guldener U."/>
            <person name="Munsterkotter M."/>
            <person name="Haase D."/>
            <person name="Oesterheld M."/>
            <person name="Mewes H.W."/>
            <person name="Mauceli E.W."/>
            <person name="DeCaprio D."/>
            <person name="Wade C.M."/>
            <person name="Butler J."/>
            <person name="Young S."/>
            <person name="Jaffe D.B."/>
            <person name="Calvo S."/>
            <person name="Nusbaum C."/>
            <person name="Galagan J."/>
            <person name="Birren B.W."/>
        </authorList>
    </citation>
    <scope>NUCLEOTIDE SEQUENCE [LARGE SCALE GENOMIC DNA]</scope>
    <source>
        <strain evidence="6">DSM 14603 / FGSC 9021 / UM521</strain>
    </source>
</reference>
<dbReference type="AlphaFoldDB" id="A0A0D1DZ82"/>
<dbReference type="KEGG" id="uma:UMAG_02674"/>
<keyword evidence="2" id="KW-0539">Nucleus</keyword>
<accession>A0A0D1DZ82</accession>
<dbReference type="GeneID" id="23563366"/>
<dbReference type="Proteomes" id="UP000000561">
    <property type="component" value="Chromosome 6"/>
</dbReference>
<organism evidence="5 6">
    <name type="scientific">Mycosarcoma maydis</name>
    <name type="common">Corn smut fungus</name>
    <name type="synonym">Ustilago maydis</name>
    <dbReference type="NCBI Taxonomy" id="5270"/>
    <lineage>
        <taxon>Eukaryota</taxon>
        <taxon>Fungi</taxon>
        <taxon>Dikarya</taxon>
        <taxon>Basidiomycota</taxon>
        <taxon>Ustilaginomycotina</taxon>
        <taxon>Ustilaginomycetes</taxon>
        <taxon>Ustilaginales</taxon>
        <taxon>Ustilaginaceae</taxon>
        <taxon>Mycosarcoma</taxon>
    </lineage>
</organism>
<dbReference type="OrthoDB" id="3366823at2759"/>
<dbReference type="STRING" id="237631.A0A0D1DZ82"/>
<feature type="compositionally biased region" description="Polar residues" evidence="3">
    <location>
        <begin position="305"/>
        <end position="317"/>
    </location>
</feature>
<sequence length="484" mass="52319">MDQEAFRQLISSSSAVPASSTKRTFGKAPKRNPTASTSTLQPSDLKPSSQIKSNYIDRASARRSGRVDSEFSEIESLHRDFEQRIAAAETEKERQTLRDQISSVGGDARYSVLVKGLDWSLLAQNKARIEREKGGTGVEEHENELESAYREGRAETKEATKRSREEIVEAIRRRREAKSSGLTTKEVKPASGFRPIGLAGDKTEREGEAEYKWVDGKRMRKKRKPGSSATDSASGTGGHSQAVGTTRSGRKVQDSKETAPPHSSTDDKIGQSRAQELVTSKNFTSLTKRDDPVLLAQAALDVPASSANDNKSSTPTSAYAEENKTSIAAANEDDEDEDEDIFSDVGGWDGIPESKEDDEEEEDQAVDPVTGALLSANRVSTPPQPASPSPPSHPTEPALLDAPQPIIASLSTSTSPFPAADQLPHPTFGASKKSVSVSPPPASASEMPPTTQTSTPDAPAPRSKKSKWDDDDDARTKKKKKKKH</sequence>
<dbReference type="PANTHER" id="PTHR12765">
    <property type="entry name" value="RED PROTEIN IK FACTOR CYTOKINE IK"/>
    <property type="match status" value="1"/>
</dbReference>
<comment type="subcellular location">
    <subcellularLocation>
        <location evidence="1">Nucleus</location>
    </subcellularLocation>
</comment>
<feature type="domain" description="RED-like N-terminal" evidence="4">
    <location>
        <begin position="46"/>
        <end position="165"/>
    </location>
</feature>
<evidence type="ECO:0000259" key="4">
    <source>
        <dbReference type="Pfam" id="PF07808"/>
    </source>
</evidence>
<dbReference type="RefSeq" id="XP_011389056.1">
    <property type="nucleotide sequence ID" value="XM_011390754.1"/>
</dbReference>
<feature type="compositionally biased region" description="Pro residues" evidence="3">
    <location>
        <begin position="382"/>
        <end position="394"/>
    </location>
</feature>
<feature type="compositionally biased region" description="Acidic residues" evidence="3">
    <location>
        <begin position="331"/>
        <end position="342"/>
    </location>
</feature>
<feature type="compositionally biased region" description="Acidic residues" evidence="3">
    <location>
        <begin position="355"/>
        <end position="365"/>
    </location>
</feature>
<evidence type="ECO:0000313" key="5">
    <source>
        <dbReference type="EMBL" id="KIS69334.1"/>
    </source>
</evidence>
<protein>
    <recommendedName>
        <fullName evidence="4">RED-like N-terminal domain-containing protein</fullName>
    </recommendedName>
</protein>
<gene>
    <name evidence="5" type="ORF">UMAG_02674</name>
</gene>
<feature type="region of interest" description="Disordered" evidence="3">
    <location>
        <begin position="131"/>
        <end position="484"/>
    </location>
</feature>
<feature type="compositionally biased region" description="Basic and acidic residues" evidence="3">
    <location>
        <begin position="251"/>
        <end position="270"/>
    </location>
</feature>
<evidence type="ECO:0000256" key="3">
    <source>
        <dbReference type="SAM" id="MobiDB-lite"/>
    </source>
</evidence>
<feature type="compositionally biased region" description="Basic and acidic residues" evidence="3">
    <location>
        <begin position="131"/>
        <end position="140"/>
    </location>
</feature>
<evidence type="ECO:0000313" key="6">
    <source>
        <dbReference type="Proteomes" id="UP000000561"/>
    </source>
</evidence>
<dbReference type="VEuPathDB" id="FungiDB:UMAG_02674"/>
<dbReference type="EMBL" id="CM003145">
    <property type="protein sequence ID" value="KIS69334.1"/>
    <property type="molecule type" value="Genomic_DNA"/>
</dbReference>
<dbReference type="OMA" id="QECETIE"/>
<feature type="compositionally biased region" description="Basic and acidic residues" evidence="3">
    <location>
        <begin position="201"/>
        <end position="217"/>
    </location>
</feature>
<proteinExistence type="predicted"/>
<dbReference type="Pfam" id="PF07808">
    <property type="entry name" value="RED_N"/>
    <property type="match status" value="1"/>
</dbReference>
<feature type="compositionally biased region" description="Polar residues" evidence="3">
    <location>
        <begin position="33"/>
        <end position="53"/>
    </location>
</feature>
<dbReference type="GO" id="GO:0000398">
    <property type="term" value="P:mRNA splicing, via spliceosome"/>
    <property type="evidence" value="ECO:0000318"/>
    <property type="project" value="GO_Central"/>
</dbReference>
<name>A0A0D1DZ82_MYCMD</name>